<dbReference type="PANTHER" id="PTHR42961:SF2">
    <property type="entry name" value="IRON-SULFUR PROTEIN NUBPL"/>
    <property type="match status" value="1"/>
</dbReference>
<keyword evidence="1" id="KW-0479">Metal-binding</keyword>
<dbReference type="Gene3D" id="3.30.2020.30">
    <property type="match status" value="1"/>
</dbReference>
<dbReference type="GO" id="GO:0140663">
    <property type="term" value="F:ATP-dependent FeS chaperone activity"/>
    <property type="evidence" value="ECO:0007669"/>
    <property type="project" value="InterPro"/>
</dbReference>
<dbReference type="Proteomes" id="UP001165080">
    <property type="component" value="Unassembled WGS sequence"/>
</dbReference>
<dbReference type="GO" id="GO:0046872">
    <property type="term" value="F:metal ion binding"/>
    <property type="evidence" value="ECO:0007669"/>
    <property type="project" value="UniProtKB-KW"/>
</dbReference>
<evidence type="ECO:0000259" key="9">
    <source>
        <dbReference type="Pfam" id="PF06155"/>
    </source>
</evidence>
<dbReference type="PROSITE" id="PS01215">
    <property type="entry name" value="MRP"/>
    <property type="match status" value="1"/>
</dbReference>
<dbReference type="OrthoDB" id="1741334at2759"/>
<evidence type="ECO:0000259" key="8">
    <source>
        <dbReference type="Pfam" id="PF01883"/>
    </source>
</evidence>
<evidence type="ECO:0000256" key="7">
    <source>
        <dbReference type="SAM" id="MobiDB-lite"/>
    </source>
</evidence>
<evidence type="ECO:0000313" key="10">
    <source>
        <dbReference type="EMBL" id="GLC59957.1"/>
    </source>
</evidence>
<accession>A0A9W6BX94</accession>
<dbReference type="Gene3D" id="3.40.50.300">
    <property type="entry name" value="P-loop containing nucleotide triphosphate hydrolases"/>
    <property type="match status" value="1"/>
</dbReference>
<dbReference type="Gene3D" id="3.30.300.130">
    <property type="entry name" value="Fe-S cluster assembly (FSCA)"/>
    <property type="match status" value="1"/>
</dbReference>
<keyword evidence="5" id="KW-0411">Iron-sulfur</keyword>
<organism evidence="10 11">
    <name type="scientific">Pleodorina starrii</name>
    <dbReference type="NCBI Taxonomy" id="330485"/>
    <lineage>
        <taxon>Eukaryota</taxon>
        <taxon>Viridiplantae</taxon>
        <taxon>Chlorophyta</taxon>
        <taxon>core chlorophytes</taxon>
        <taxon>Chlorophyceae</taxon>
        <taxon>CS clade</taxon>
        <taxon>Chlamydomonadales</taxon>
        <taxon>Volvocaceae</taxon>
        <taxon>Pleodorina</taxon>
    </lineage>
</organism>
<dbReference type="CDD" id="cd02037">
    <property type="entry name" value="Mrp_NBP35"/>
    <property type="match status" value="1"/>
</dbReference>
<dbReference type="FunFam" id="3.30.300.130:FF:000008">
    <property type="entry name" value="Fe-S cluster assembly factor HCF101, chloroplastic"/>
    <property type="match status" value="1"/>
</dbReference>
<dbReference type="InterPro" id="IPR010376">
    <property type="entry name" value="GBBH-like_N"/>
</dbReference>
<dbReference type="InterPro" id="IPR034904">
    <property type="entry name" value="FSCA_dom_sf"/>
</dbReference>
<dbReference type="InterPro" id="IPR002744">
    <property type="entry name" value="MIP18-like"/>
</dbReference>
<protein>
    <submittedName>
        <fullName evidence="10">Uncharacterized protein</fullName>
    </submittedName>
</protein>
<evidence type="ECO:0000256" key="6">
    <source>
        <dbReference type="ARBA" id="ARBA00024036"/>
    </source>
</evidence>
<keyword evidence="4" id="KW-0408">Iron</keyword>
<evidence type="ECO:0000256" key="5">
    <source>
        <dbReference type="ARBA" id="ARBA00023014"/>
    </source>
</evidence>
<dbReference type="InterPro" id="IPR033756">
    <property type="entry name" value="YlxH/NBP35"/>
</dbReference>
<dbReference type="Pfam" id="PF01883">
    <property type="entry name" value="FeS_assembly_P"/>
    <property type="match status" value="1"/>
</dbReference>
<evidence type="ECO:0000313" key="11">
    <source>
        <dbReference type="Proteomes" id="UP001165080"/>
    </source>
</evidence>
<feature type="domain" description="MIP18 family-like" evidence="8">
    <location>
        <begin position="83"/>
        <end position="156"/>
    </location>
</feature>
<dbReference type="InterPro" id="IPR000808">
    <property type="entry name" value="Mrp-like_CS"/>
</dbReference>
<comment type="similarity">
    <text evidence="6">Belongs to the Mrp/NBP35 ATP-binding proteins family.</text>
</comment>
<dbReference type="InterPro" id="IPR019591">
    <property type="entry name" value="Mrp/NBP35_ATP-bd"/>
</dbReference>
<proteinExistence type="inferred from homology"/>
<dbReference type="GO" id="GO:0009570">
    <property type="term" value="C:chloroplast stroma"/>
    <property type="evidence" value="ECO:0007669"/>
    <property type="project" value="TreeGrafter"/>
</dbReference>
<evidence type="ECO:0000256" key="2">
    <source>
        <dbReference type="ARBA" id="ARBA00022741"/>
    </source>
</evidence>
<gene>
    <name evidence="10" type="primary">PLEST005677</name>
    <name evidence="10" type="ORF">PLESTB_001558000</name>
</gene>
<keyword evidence="11" id="KW-1185">Reference proteome</keyword>
<dbReference type="EMBL" id="BRXU01000031">
    <property type="protein sequence ID" value="GLC59957.1"/>
    <property type="molecule type" value="Genomic_DNA"/>
</dbReference>
<dbReference type="AlphaFoldDB" id="A0A9W6BX94"/>
<dbReference type="PANTHER" id="PTHR42961">
    <property type="entry name" value="IRON-SULFUR PROTEIN NUBPL"/>
    <property type="match status" value="1"/>
</dbReference>
<dbReference type="SUPFAM" id="SSF52540">
    <property type="entry name" value="P-loop containing nucleoside triphosphate hydrolases"/>
    <property type="match status" value="1"/>
</dbReference>
<keyword evidence="2" id="KW-0547">Nucleotide-binding</keyword>
<dbReference type="FunFam" id="3.40.50.300:FF:000704">
    <property type="entry name" value="fe-S cluster assembly factor HCF101, chloroplastic"/>
    <property type="match status" value="1"/>
</dbReference>
<dbReference type="GO" id="GO:0051539">
    <property type="term" value="F:4 iron, 4 sulfur cluster binding"/>
    <property type="evidence" value="ECO:0007669"/>
    <property type="project" value="TreeGrafter"/>
</dbReference>
<dbReference type="GO" id="GO:0016226">
    <property type="term" value="P:iron-sulfur cluster assembly"/>
    <property type="evidence" value="ECO:0007669"/>
    <property type="project" value="InterPro"/>
</dbReference>
<feature type="compositionally biased region" description="Low complexity" evidence="7">
    <location>
        <begin position="57"/>
        <end position="66"/>
    </location>
</feature>
<dbReference type="Pfam" id="PF10609">
    <property type="entry name" value="ParA"/>
    <property type="match status" value="1"/>
</dbReference>
<dbReference type="InterPro" id="IPR027417">
    <property type="entry name" value="P-loop_NTPase"/>
</dbReference>
<feature type="domain" description="Gamma-butyrobetaine hydroxylase-like N-terminal" evidence="9">
    <location>
        <begin position="438"/>
        <end position="510"/>
    </location>
</feature>
<keyword evidence="3" id="KW-0067">ATP-binding</keyword>
<dbReference type="Pfam" id="PF06155">
    <property type="entry name" value="GBBH-like_N"/>
    <property type="match status" value="1"/>
</dbReference>
<dbReference type="HAMAP" id="MF_02040">
    <property type="entry name" value="Mrp_NBP35"/>
    <property type="match status" value="1"/>
</dbReference>
<evidence type="ECO:0000256" key="1">
    <source>
        <dbReference type="ARBA" id="ARBA00022723"/>
    </source>
</evidence>
<comment type="caution">
    <text evidence="10">The sequence shown here is derived from an EMBL/GenBank/DDBJ whole genome shotgun (WGS) entry which is preliminary data.</text>
</comment>
<evidence type="ECO:0000256" key="4">
    <source>
        <dbReference type="ARBA" id="ARBA00023004"/>
    </source>
</evidence>
<sequence>MRTLRSDARVDVQRQSPVSRGLRVTAAPWTLPTASDAPRAPIAPALARPATASRRGVTAFASAASPPAAPPPPLPAAAQRTPEEQVLAQLRNVIDPDFGEDIVACGFVRELAVDPAAGSVSFTLELTTPACPVKEMFQRQSTEVVKALPWVRDVSIRMTAQPPKPLLPESGRPGGLAKVRHIIAVSSCKGGVGKSTVSVNLAYTLAQMGAKVGIFDADVYGPSLPLMVNPEVKVLEMDPATKAIFPTEYEGVKVVSFGFAGQGSAIMRGPMVSGLIQQMLTTADWGELDYLVVDFPPGTGDIQLTLCQTVSFSAAVIVTTPQKLAFIDVAKGIRMFARLVVPCVAVVENMSYFEAEGKRFFPFGQGSGERIQRDFGLPNLVRFPIVPDLSAAGDGGQPLVVADPTCATSAAFMELGAAVVREVAKMGGRPVRQAVYYDQQQDLVAVQLPGEEEFLLPPVVVRENDTSATSIDEWTGQRKRDEVPQDARPTAINPLGNYAVQIAWSDGFNQVASYELLDELRRYAVPRRGPVAATLPGGLAAEAHLA</sequence>
<dbReference type="InterPro" id="IPR044304">
    <property type="entry name" value="NUBPL-like"/>
</dbReference>
<dbReference type="GO" id="GO:0005524">
    <property type="term" value="F:ATP binding"/>
    <property type="evidence" value="ECO:0007669"/>
    <property type="project" value="UniProtKB-KW"/>
</dbReference>
<reference evidence="10 11" key="1">
    <citation type="journal article" date="2023" name="Commun. Biol.">
        <title>Reorganization of the ancestral sex-determining regions during the evolution of trioecy in Pleodorina starrii.</title>
        <authorList>
            <person name="Takahashi K."/>
            <person name="Suzuki S."/>
            <person name="Kawai-Toyooka H."/>
            <person name="Yamamoto K."/>
            <person name="Hamaji T."/>
            <person name="Ootsuki R."/>
            <person name="Yamaguchi H."/>
            <person name="Kawachi M."/>
            <person name="Higashiyama T."/>
            <person name="Nozaki H."/>
        </authorList>
    </citation>
    <scope>NUCLEOTIDE SEQUENCE [LARGE SCALE GENOMIC DNA]</scope>
    <source>
        <strain evidence="10 11">NIES-4479</strain>
    </source>
</reference>
<evidence type="ECO:0000256" key="3">
    <source>
        <dbReference type="ARBA" id="ARBA00022840"/>
    </source>
</evidence>
<feature type="region of interest" description="Disordered" evidence="7">
    <location>
        <begin position="57"/>
        <end position="81"/>
    </location>
</feature>
<name>A0A9W6BX94_9CHLO</name>
<dbReference type="SUPFAM" id="SSF117916">
    <property type="entry name" value="Fe-S cluster assembly (FSCA) domain-like"/>
    <property type="match status" value="1"/>
</dbReference>
<dbReference type="InterPro" id="IPR038492">
    <property type="entry name" value="GBBH-like_N_sf"/>
</dbReference>